<feature type="transmembrane region" description="Helical" evidence="1">
    <location>
        <begin position="203"/>
        <end position="224"/>
    </location>
</feature>
<dbReference type="PATRIC" id="fig|1434104.5.peg.1414"/>
<evidence type="ECO:0000313" key="3">
    <source>
        <dbReference type="Proteomes" id="UP000033048"/>
    </source>
</evidence>
<keyword evidence="1" id="KW-0812">Transmembrane</keyword>
<dbReference type="HOGENOM" id="CLU_1076107_0_0_2"/>
<feature type="transmembrane region" description="Helical" evidence="1">
    <location>
        <begin position="230"/>
        <end position="249"/>
    </location>
</feature>
<dbReference type="AlphaFoldDB" id="A0A0E3X1K7"/>
<evidence type="ECO:0000256" key="1">
    <source>
        <dbReference type="SAM" id="Phobius"/>
    </source>
</evidence>
<keyword evidence="1" id="KW-0472">Membrane</keyword>
<accession>A0A0E3X1K7</accession>
<proteinExistence type="predicted"/>
<dbReference type="STRING" id="1434104.MCMEM_1292"/>
<dbReference type="Proteomes" id="UP000033048">
    <property type="component" value="Chromosome"/>
</dbReference>
<organism evidence="2 3">
    <name type="scientific">Methanococcoides methylutens MM1</name>
    <dbReference type="NCBI Taxonomy" id="1434104"/>
    <lineage>
        <taxon>Archaea</taxon>
        <taxon>Methanobacteriati</taxon>
        <taxon>Methanobacteriota</taxon>
        <taxon>Stenosarchaea group</taxon>
        <taxon>Methanomicrobia</taxon>
        <taxon>Methanosarcinales</taxon>
        <taxon>Methanosarcinaceae</taxon>
        <taxon>Methanococcoides</taxon>
    </lineage>
</organism>
<feature type="transmembrane region" description="Helical" evidence="1">
    <location>
        <begin position="34"/>
        <end position="57"/>
    </location>
</feature>
<evidence type="ECO:0000313" key="2">
    <source>
        <dbReference type="EMBL" id="AKB85345.1"/>
    </source>
</evidence>
<sequence>MAIDAIDAILTPKILEMATEMTSMYTLTDVVPDLIAYPIMAILALMIYLDIAKLYSISQYEGLKHFKNAFFLFGVGNLALLTLILSMAIAKFSLEAGILFFIVIGIPALFLAGISFWVAKGELLYTITWRLFDNISSKKRYKMLFFGFLMTFVLIDAIAYGVISESYGFISTILYKGIIFILILLLIRTNIRSSGRIGAITHPYYLGLIILFTLNFLGTFGDLISEDTTAGIIINGLTIIAYFIILKGIRKWTRILTI</sequence>
<name>A0A0E3X1K7_METMT</name>
<gene>
    <name evidence="2" type="ORF">MCMEM_1292</name>
</gene>
<keyword evidence="1" id="KW-1133">Transmembrane helix</keyword>
<dbReference type="RefSeq" id="WP_048205450.1">
    <property type="nucleotide sequence ID" value="NZ_CP009518.1"/>
</dbReference>
<dbReference type="OrthoDB" id="141635at2157"/>
<feature type="transmembrane region" description="Helical" evidence="1">
    <location>
        <begin position="140"/>
        <end position="163"/>
    </location>
</feature>
<dbReference type="GeneID" id="24893836"/>
<feature type="transmembrane region" description="Helical" evidence="1">
    <location>
        <begin position="96"/>
        <end position="119"/>
    </location>
</feature>
<dbReference type="EMBL" id="CP009518">
    <property type="protein sequence ID" value="AKB85345.1"/>
    <property type="molecule type" value="Genomic_DNA"/>
</dbReference>
<protein>
    <submittedName>
        <fullName evidence="2">Uncharacterized protein</fullName>
    </submittedName>
</protein>
<feature type="transmembrane region" description="Helical" evidence="1">
    <location>
        <begin position="69"/>
        <end position="90"/>
    </location>
</feature>
<keyword evidence="3" id="KW-1185">Reference proteome</keyword>
<dbReference type="KEGG" id="mmet:MCMEM_1292"/>
<feature type="transmembrane region" description="Helical" evidence="1">
    <location>
        <begin position="169"/>
        <end position="191"/>
    </location>
</feature>
<reference evidence="2 3" key="1">
    <citation type="submission" date="2014-07" db="EMBL/GenBank/DDBJ databases">
        <title>Methanogenic archaea and the global carbon cycle.</title>
        <authorList>
            <person name="Henriksen J.R."/>
            <person name="Luke J."/>
            <person name="Reinhart S."/>
            <person name="Benedict M.N."/>
            <person name="Youngblut N.D."/>
            <person name="Metcalf M.E."/>
            <person name="Whitaker R.J."/>
            <person name="Metcalf W.W."/>
        </authorList>
    </citation>
    <scope>NUCLEOTIDE SEQUENCE [LARGE SCALE GENOMIC DNA]</scope>
    <source>
        <strain evidence="2 3">MM1</strain>
    </source>
</reference>